<dbReference type="EMBL" id="KV019605">
    <property type="protein sequence ID" value="KZV15852.1"/>
    <property type="molecule type" value="Genomic_DNA"/>
</dbReference>
<dbReference type="Proteomes" id="UP000250235">
    <property type="component" value="Unassembled WGS sequence"/>
</dbReference>
<keyword evidence="3" id="KW-1185">Reference proteome</keyword>
<organism evidence="2 3">
    <name type="scientific">Dorcoceras hygrometricum</name>
    <dbReference type="NCBI Taxonomy" id="472368"/>
    <lineage>
        <taxon>Eukaryota</taxon>
        <taxon>Viridiplantae</taxon>
        <taxon>Streptophyta</taxon>
        <taxon>Embryophyta</taxon>
        <taxon>Tracheophyta</taxon>
        <taxon>Spermatophyta</taxon>
        <taxon>Magnoliopsida</taxon>
        <taxon>eudicotyledons</taxon>
        <taxon>Gunneridae</taxon>
        <taxon>Pentapetalae</taxon>
        <taxon>asterids</taxon>
        <taxon>lamiids</taxon>
        <taxon>Lamiales</taxon>
        <taxon>Gesneriaceae</taxon>
        <taxon>Didymocarpoideae</taxon>
        <taxon>Trichosporeae</taxon>
        <taxon>Loxocarpinae</taxon>
        <taxon>Dorcoceras</taxon>
    </lineage>
</organism>
<protein>
    <submittedName>
        <fullName evidence="2">Uncharacterized protein</fullName>
    </submittedName>
</protein>
<reference evidence="2 3" key="1">
    <citation type="journal article" date="2015" name="Proc. Natl. Acad. Sci. U.S.A.">
        <title>The resurrection genome of Boea hygrometrica: A blueprint for survival of dehydration.</title>
        <authorList>
            <person name="Xiao L."/>
            <person name="Yang G."/>
            <person name="Zhang L."/>
            <person name="Yang X."/>
            <person name="Zhao S."/>
            <person name="Ji Z."/>
            <person name="Zhou Q."/>
            <person name="Hu M."/>
            <person name="Wang Y."/>
            <person name="Chen M."/>
            <person name="Xu Y."/>
            <person name="Jin H."/>
            <person name="Xiao X."/>
            <person name="Hu G."/>
            <person name="Bao F."/>
            <person name="Hu Y."/>
            <person name="Wan P."/>
            <person name="Li L."/>
            <person name="Deng X."/>
            <person name="Kuang T."/>
            <person name="Xiang C."/>
            <person name="Zhu J.K."/>
            <person name="Oliver M.J."/>
            <person name="He Y."/>
        </authorList>
    </citation>
    <scope>NUCLEOTIDE SEQUENCE [LARGE SCALE GENOMIC DNA]</scope>
    <source>
        <strain evidence="3">cv. XS01</strain>
    </source>
</reference>
<dbReference type="AlphaFoldDB" id="A0A2Z7AAB1"/>
<evidence type="ECO:0000313" key="3">
    <source>
        <dbReference type="Proteomes" id="UP000250235"/>
    </source>
</evidence>
<accession>A0A2Z7AAB1</accession>
<feature type="compositionally biased region" description="Polar residues" evidence="1">
    <location>
        <begin position="67"/>
        <end position="85"/>
    </location>
</feature>
<sequence>MVQEYKNLSQSFEEVKAKKESCANKAELVSSSDMQAALSVPDVSTGPRNADTDHAQAGPNHVPAGGAQTQVDDTNITSGNSTSGITVDPGGMQGEPDANIDSQNEASTLFHPNLSLVTLLHPSEHEARLSRPETETHDIGNIKQL</sequence>
<proteinExistence type="predicted"/>
<evidence type="ECO:0000313" key="2">
    <source>
        <dbReference type="EMBL" id="KZV15852.1"/>
    </source>
</evidence>
<evidence type="ECO:0000256" key="1">
    <source>
        <dbReference type="SAM" id="MobiDB-lite"/>
    </source>
</evidence>
<feature type="region of interest" description="Disordered" evidence="1">
    <location>
        <begin position="1"/>
        <end position="101"/>
    </location>
</feature>
<gene>
    <name evidence="2" type="ORF">F511_10948</name>
</gene>
<feature type="compositionally biased region" description="Basic and acidic residues" evidence="1">
    <location>
        <begin position="13"/>
        <end position="22"/>
    </location>
</feature>
<feature type="compositionally biased region" description="Polar residues" evidence="1">
    <location>
        <begin position="1"/>
        <end position="12"/>
    </location>
</feature>
<name>A0A2Z7AAB1_9LAMI</name>
<feature type="region of interest" description="Disordered" evidence="1">
    <location>
        <begin position="124"/>
        <end position="145"/>
    </location>
</feature>